<dbReference type="EMBL" id="OD564428">
    <property type="protein sequence ID" value="CAD7438277.1"/>
    <property type="molecule type" value="Genomic_DNA"/>
</dbReference>
<name>A0A7R9ENT3_9NEOP</name>
<proteinExistence type="predicted"/>
<accession>A0A7R9ENT3</accession>
<dbReference type="AlphaFoldDB" id="A0A7R9ENT3"/>
<evidence type="ECO:0000313" key="1">
    <source>
        <dbReference type="EMBL" id="CAD7438277.1"/>
    </source>
</evidence>
<protein>
    <submittedName>
        <fullName evidence="1">Uncharacterized protein</fullName>
    </submittedName>
</protein>
<organism evidence="1">
    <name type="scientific">Timema bartmani</name>
    <dbReference type="NCBI Taxonomy" id="61472"/>
    <lineage>
        <taxon>Eukaryota</taxon>
        <taxon>Metazoa</taxon>
        <taxon>Ecdysozoa</taxon>
        <taxon>Arthropoda</taxon>
        <taxon>Hexapoda</taxon>
        <taxon>Insecta</taxon>
        <taxon>Pterygota</taxon>
        <taxon>Neoptera</taxon>
        <taxon>Polyneoptera</taxon>
        <taxon>Phasmatodea</taxon>
        <taxon>Timematodea</taxon>
        <taxon>Timematoidea</taxon>
        <taxon>Timematidae</taxon>
        <taxon>Timema</taxon>
    </lineage>
</organism>
<sequence>MTPGHGNRTRDLWQKANYLVAMAALSDGSTPDRDSNLNLPIIGNLVYCKSSALDHAATEAADTLMDCGNVVGANLGWM</sequence>
<reference evidence="1" key="1">
    <citation type="submission" date="2020-11" db="EMBL/GenBank/DDBJ databases">
        <authorList>
            <person name="Tran Van P."/>
        </authorList>
    </citation>
    <scope>NUCLEOTIDE SEQUENCE</scope>
</reference>
<gene>
    <name evidence="1" type="ORF">TBIB3V08_LOCUS871</name>
</gene>